<evidence type="ECO:0000313" key="7">
    <source>
        <dbReference type="EMBL" id="ABQ06590.1"/>
    </source>
</evidence>
<proteinExistence type="predicted"/>
<dbReference type="EMBL" id="CP000685">
    <property type="protein sequence ID" value="ABQ06590.1"/>
    <property type="molecule type" value="Genomic_DNA"/>
</dbReference>
<accession>A5FDX5</accession>
<dbReference type="InterPro" id="IPR027417">
    <property type="entry name" value="P-loop_NTPase"/>
</dbReference>
<sequence>MYNTTTEEVIKKAPHIEGLNTENLPQYLTKIYARIVSVRMSLDGSKKLSPKLKKDIHELRKLANNLESFTVLSKKDSNQVSAAFVAGTAHNLLQLIRDQKYSFSPQTLESHSVPNWISSILLFLIGDSPADAAEIAVRIAIGTDDSIKFQLSNAIRLLAMGNLGSLRALEPATRDYNDNEIDIEAEDYLWLQLLLGLQQMASVLLGITSTRESYFKNVVDLASIDMTFTDIIIKRCYSAPFHLATLLDILEDRLLSRGVINVKAPAETVPKEWHMFLQKLAESRPYLWENHFEAVHSGFLDSGCSAVLTFPTGAGKTTVAELKIASTIMAGKSVLYLVPTHALEDQINRDLNTLFDYIDSDKLEIGGEFTDFENGVLETINVMTPERCLTLLAINPESFEDIGLIVFDEFHLVHGRAEKLDKRSLDAMYCLLKLFTEVPAADYLLISAMVENGEEISSWVERVIGRECKTFNSDWKPTRQLQSCIIYPKNEIKELEKIISDFRRNYNGKTVPTRLKTQINSTAHQIYSLRNKWEADKPDDFFVRKLFNKKFNLEVSPYWKITSNRNAVASELAAFFVNAGMKTLLFVNNPVAAKSTARRLNSKLDKKDLELETFNQLNQARITSIEMELGDLQYSFYNPLFQVAVHHGLLLPIERQLNESLFKSKEGIHAIVATATLAQGINLPAEVVIIAGDDRFDEDTDGSEKLLAHEILNAAGRAGRAGTAAQGVAILVPGQIITFENKLTAPTDWIELQKRVFAKSDQCLVINDPMTQFLDEVTAFDDNELLSQNVNSLLLRLHSDETEEASIKAIFSNSFAFFKANLEGDDKISAKINELIIKRENLSHDLLYDKSVEAISLKTGINPNIIEKLSKSISELDLKQIIAYSVSDWISWFVNWLQSDEIYIYEMFSSPSSRAQLARALGLKVTNYDVSAISKNLHKIVPIFEAYISGQNYETINEMIPGKSDEYLSKSRHFILRLVPHKSFALGIVSLTIKEILFSYGYEPDEIPYVIKNLATMVKEGLDTEEKLQYKIKRRTLMRVQIHRMFEI</sequence>
<evidence type="ECO:0000256" key="3">
    <source>
        <dbReference type="ARBA" id="ARBA00022806"/>
    </source>
</evidence>
<evidence type="ECO:0000256" key="4">
    <source>
        <dbReference type="ARBA" id="ARBA00022840"/>
    </source>
</evidence>
<dbReference type="InterPro" id="IPR014001">
    <property type="entry name" value="Helicase_ATP-bd"/>
</dbReference>
<keyword evidence="8" id="KW-1185">Reference proteome</keyword>
<dbReference type="Pfam" id="PF00271">
    <property type="entry name" value="Helicase_C"/>
    <property type="match status" value="1"/>
</dbReference>
<dbReference type="SUPFAM" id="SSF52540">
    <property type="entry name" value="P-loop containing nucleoside triphosphate hydrolases"/>
    <property type="match status" value="1"/>
</dbReference>
<feature type="domain" description="Helicase C-terminal" evidence="6">
    <location>
        <begin position="571"/>
        <end position="801"/>
    </location>
</feature>
<organism evidence="7 8">
    <name type="scientific">Flavobacterium johnsoniae (strain ATCC 17061 / DSM 2064 / JCM 8514 / BCRC 14874 / CCUG 350202 / NBRC 14942 / NCIMB 11054 / UW101)</name>
    <name type="common">Cytophaga johnsonae</name>
    <dbReference type="NCBI Taxonomy" id="376686"/>
    <lineage>
        <taxon>Bacteria</taxon>
        <taxon>Pseudomonadati</taxon>
        <taxon>Bacteroidota</taxon>
        <taxon>Flavobacteriia</taxon>
        <taxon>Flavobacteriales</taxon>
        <taxon>Flavobacteriaceae</taxon>
        <taxon>Flavobacterium</taxon>
    </lineage>
</organism>
<dbReference type="eggNOG" id="COG4581">
    <property type="taxonomic scope" value="Bacteria"/>
</dbReference>
<dbReference type="Proteomes" id="UP000006694">
    <property type="component" value="Chromosome"/>
</dbReference>
<keyword evidence="3 7" id="KW-0347">Helicase</keyword>
<evidence type="ECO:0000313" key="8">
    <source>
        <dbReference type="Proteomes" id="UP000006694"/>
    </source>
</evidence>
<dbReference type="PROSITE" id="PS51194">
    <property type="entry name" value="HELICASE_CTER"/>
    <property type="match status" value="1"/>
</dbReference>
<feature type="domain" description="Helicase ATP-binding" evidence="5">
    <location>
        <begin position="297"/>
        <end position="468"/>
    </location>
</feature>
<dbReference type="AlphaFoldDB" id="A5FDX5"/>
<dbReference type="GO" id="GO:0003676">
    <property type="term" value="F:nucleic acid binding"/>
    <property type="evidence" value="ECO:0007669"/>
    <property type="project" value="InterPro"/>
</dbReference>
<protein>
    <submittedName>
        <fullName evidence="7">DEAD/DEAH box helicase domain protein</fullName>
    </submittedName>
</protein>
<keyword evidence="2" id="KW-0378">Hydrolase</keyword>
<dbReference type="PANTHER" id="PTHR47961">
    <property type="entry name" value="DNA POLYMERASE THETA, PUTATIVE (AFU_ORTHOLOGUE AFUA_1G05260)-RELATED"/>
    <property type="match status" value="1"/>
</dbReference>
<evidence type="ECO:0000256" key="1">
    <source>
        <dbReference type="ARBA" id="ARBA00022741"/>
    </source>
</evidence>
<reference evidence="7 8" key="1">
    <citation type="journal article" date="2009" name="Appl. Environ. Microbiol.">
        <title>Novel features of the polysaccharide-digesting gliding bacterium Flavobacterium johnsoniae as revealed by genome sequence analysis.</title>
        <authorList>
            <person name="McBride M.J."/>
            <person name="Xie G."/>
            <person name="Martens E.C."/>
            <person name="Lapidus A."/>
            <person name="Henrissat B."/>
            <person name="Rhodes R.G."/>
            <person name="Goltsman E."/>
            <person name="Wang W."/>
            <person name="Xu J."/>
            <person name="Hunnicutt D.W."/>
            <person name="Staroscik A.M."/>
            <person name="Hoover T.R."/>
            <person name="Cheng Y.Q."/>
            <person name="Stein J.L."/>
        </authorList>
    </citation>
    <scope>NUCLEOTIDE SEQUENCE [LARGE SCALE GENOMIC DNA]</scope>
    <source>
        <strain evidence="8">ATCC 17061 / DSM 2064 / JCM 8514 / BCRC 14874 / CCUG 350202 / NBRC 14942 / NCIMB 11054 / UW101</strain>
    </source>
</reference>
<dbReference type="InterPro" id="IPR011545">
    <property type="entry name" value="DEAD/DEAH_box_helicase_dom"/>
</dbReference>
<dbReference type="OrthoDB" id="9812126at2"/>
<dbReference type="GO" id="GO:0005524">
    <property type="term" value="F:ATP binding"/>
    <property type="evidence" value="ECO:0007669"/>
    <property type="project" value="UniProtKB-KW"/>
</dbReference>
<keyword evidence="4" id="KW-0067">ATP-binding</keyword>
<dbReference type="GO" id="GO:0016787">
    <property type="term" value="F:hydrolase activity"/>
    <property type="evidence" value="ECO:0007669"/>
    <property type="project" value="UniProtKB-KW"/>
</dbReference>
<dbReference type="KEGG" id="fjo:Fjoh_3576"/>
<dbReference type="HOGENOM" id="CLU_291308_0_0_10"/>
<dbReference type="Gene3D" id="3.40.50.300">
    <property type="entry name" value="P-loop containing nucleotide triphosphate hydrolases"/>
    <property type="match status" value="2"/>
</dbReference>
<gene>
    <name evidence="7" type="ordered locus">Fjoh_3576</name>
</gene>
<evidence type="ECO:0000259" key="5">
    <source>
        <dbReference type="PROSITE" id="PS51192"/>
    </source>
</evidence>
<dbReference type="PANTHER" id="PTHR47961:SF6">
    <property type="entry name" value="DNA-DIRECTED DNA POLYMERASE"/>
    <property type="match status" value="1"/>
</dbReference>
<name>A5FDX5_FLAJ1</name>
<dbReference type="InterPro" id="IPR001650">
    <property type="entry name" value="Helicase_C-like"/>
</dbReference>
<dbReference type="RefSeq" id="WP_012025557.1">
    <property type="nucleotide sequence ID" value="NC_009441.1"/>
</dbReference>
<dbReference type="SMART" id="SM00490">
    <property type="entry name" value="HELICc"/>
    <property type="match status" value="1"/>
</dbReference>
<evidence type="ECO:0000259" key="6">
    <source>
        <dbReference type="PROSITE" id="PS51194"/>
    </source>
</evidence>
<dbReference type="InterPro" id="IPR050474">
    <property type="entry name" value="Hel308_SKI2-like"/>
</dbReference>
<keyword evidence="1" id="KW-0547">Nucleotide-binding</keyword>
<dbReference type="STRING" id="376686.Fjoh_3576"/>
<dbReference type="GO" id="GO:0004386">
    <property type="term" value="F:helicase activity"/>
    <property type="evidence" value="ECO:0007669"/>
    <property type="project" value="UniProtKB-KW"/>
</dbReference>
<dbReference type="GeneID" id="31766485"/>
<dbReference type="PROSITE" id="PS51192">
    <property type="entry name" value="HELICASE_ATP_BIND_1"/>
    <property type="match status" value="1"/>
</dbReference>
<evidence type="ECO:0000256" key="2">
    <source>
        <dbReference type="ARBA" id="ARBA00022801"/>
    </source>
</evidence>
<dbReference type="Pfam" id="PF00270">
    <property type="entry name" value="DEAD"/>
    <property type="match status" value="1"/>
</dbReference>
<dbReference type="SMART" id="SM00487">
    <property type="entry name" value="DEXDc"/>
    <property type="match status" value="1"/>
</dbReference>